<keyword evidence="4" id="KW-1185">Reference proteome</keyword>
<feature type="compositionally biased region" description="Basic and acidic residues" evidence="1">
    <location>
        <begin position="126"/>
        <end position="154"/>
    </location>
</feature>
<name>A0ABY0IMQ3_9RHOO</name>
<evidence type="ECO:0000256" key="2">
    <source>
        <dbReference type="SAM" id="SignalP"/>
    </source>
</evidence>
<evidence type="ECO:0000313" key="3">
    <source>
        <dbReference type="EMBL" id="RZT76495.1"/>
    </source>
</evidence>
<dbReference type="Proteomes" id="UP000292136">
    <property type="component" value="Unassembled WGS sequence"/>
</dbReference>
<protein>
    <recommendedName>
        <fullName evidence="5">TolA protein</fullName>
    </recommendedName>
</protein>
<dbReference type="RefSeq" id="WP_130459672.1">
    <property type="nucleotide sequence ID" value="NZ_SHKM01000002.1"/>
</dbReference>
<feature type="compositionally biased region" description="Basic and acidic residues" evidence="1">
    <location>
        <begin position="189"/>
        <end position="225"/>
    </location>
</feature>
<feature type="region of interest" description="Disordered" evidence="1">
    <location>
        <begin position="109"/>
        <end position="231"/>
    </location>
</feature>
<sequence length="231" mass="25902">MRRSAFFLLAAAVAAPLWAQTLAPIDDAEKTRLEAQVKTMKAEAEDIRAGAEQQFIADEKVCWQKVLVTACIDEAKARRVTVIQKARAIEVQANTLQREVNNRVLATREARRAAEAPTRAAEQQAEAERYRAEQAKAAADRQKRQQAKVQEEAAGRAQTAAEAKARAERLNAKQQDRPPRSTATPEEEVAQRVAERDKRVAEKKAEREAKEKQRAAERAAWEARQKQLQGK</sequence>
<evidence type="ECO:0000313" key="4">
    <source>
        <dbReference type="Proteomes" id="UP000292136"/>
    </source>
</evidence>
<organism evidence="3 4">
    <name type="scientific">Azospira oryzae</name>
    <dbReference type="NCBI Taxonomy" id="146939"/>
    <lineage>
        <taxon>Bacteria</taxon>
        <taxon>Pseudomonadati</taxon>
        <taxon>Pseudomonadota</taxon>
        <taxon>Betaproteobacteria</taxon>
        <taxon>Rhodocyclales</taxon>
        <taxon>Rhodocyclaceae</taxon>
        <taxon>Azospira</taxon>
    </lineage>
</organism>
<gene>
    <name evidence="3" type="ORF">EV678_2372</name>
</gene>
<dbReference type="EMBL" id="SHKM01000002">
    <property type="protein sequence ID" value="RZT76495.1"/>
    <property type="molecule type" value="Genomic_DNA"/>
</dbReference>
<feature type="chain" id="PRO_5046485186" description="TolA protein" evidence="2">
    <location>
        <begin position="20"/>
        <end position="231"/>
    </location>
</feature>
<feature type="compositionally biased region" description="Basic and acidic residues" evidence="1">
    <location>
        <begin position="163"/>
        <end position="179"/>
    </location>
</feature>
<feature type="compositionally biased region" description="Low complexity" evidence="1">
    <location>
        <begin position="115"/>
        <end position="124"/>
    </location>
</feature>
<proteinExistence type="predicted"/>
<feature type="signal peptide" evidence="2">
    <location>
        <begin position="1"/>
        <end position="19"/>
    </location>
</feature>
<comment type="caution">
    <text evidence="3">The sequence shown here is derived from an EMBL/GenBank/DDBJ whole genome shotgun (WGS) entry which is preliminary data.</text>
</comment>
<keyword evidence="2" id="KW-0732">Signal</keyword>
<evidence type="ECO:0008006" key="5">
    <source>
        <dbReference type="Google" id="ProtNLM"/>
    </source>
</evidence>
<reference evidence="3 4" key="1">
    <citation type="submission" date="2019-02" db="EMBL/GenBank/DDBJ databases">
        <title>Genomic Encyclopedia of Type Strains, Phase IV (KMG-IV): sequencing the most valuable type-strain genomes for metagenomic binning, comparative biology and taxonomic classification.</title>
        <authorList>
            <person name="Goeker M."/>
        </authorList>
    </citation>
    <scope>NUCLEOTIDE SEQUENCE [LARGE SCALE GENOMIC DNA]</scope>
    <source>
        <strain evidence="3 4">DSM 21223</strain>
    </source>
</reference>
<accession>A0ABY0IMQ3</accession>
<evidence type="ECO:0000256" key="1">
    <source>
        <dbReference type="SAM" id="MobiDB-lite"/>
    </source>
</evidence>